<evidence type="ECO:0000313" key="3">
    <source>
        <dbReference type="Proteomes" id="UP000325081"/>
    </source>
</evidence>
<dbReference type="Proteomes" id="UP000325081">
    <property type="component" value="Unassembled WGS sequence"/>
</dbReference>
<name>A0A5A7PPQ0_STRAF</name>
<protein>
    <submittedName>
        <fullName evidence="2">Carbonic anhydrase</fullName>
    </submittedName>
</protein>
<accession>A0A5A7PPQ0</accession>
<reference evidence="3" key="1">
    <citation type="journal article" date="2019" name="Curr. Biol.">
        <title>Genome Sequence of Striga asiatica Provides Insight into the Evolution of Plant Parasitism.</title>
        <authorList>
            <person name="Yoshida S."/>
            <person name="Kim S."/>
            <person name="Wafula E.K."/>
            <person name="Tanskanen J."/>
            <person name="Kim Y.M."/>
            <person name="Honaas L."/>
            <person name="Yang Z."/>
            <person name="Spallek T."/>
            <person name="Conn C.E."/>
            <person name="Ichihashi Y."/>
            <person name="Cheong K."/>
            <person name="Cui S."/>
            <person name="Der J.P."/>
            <person name="Gundlach H."/>
            <person name="Jiao Y."/>
            <person name="Hori C."/>
            <person name="Ishida J.K."/>
            <person name="Kasahara H."/>
            <person name="Kiba T."/>
            <person name="Kim M.S."/>
            <person name="Koo N."/>
            <person name="Laohavisit A."/>
            <person name="Lee Y.H."/>
            <person name="Lumba S."/>
            <person name="McCourt P."/>
            <person name="Mortimer J.C."/>
            <person name="Mutuku J.M."/>
            <person name="Nomura T."/>
            <person name="Sasaki-Sekimoto Y."/>
            <person name="Seto Y."/>
            <person name="Wang Y."/>
            <person name="Wakatake T."/>
            <person name="Sakakibara H."/>
            <person name="Demura T."/>
            <person name="Yamaguchi S."/>
            <person name="Yoneyama K."/>
            <person name="Manabe R.I."/>
            <person name="Nelson D.C."/>
            <person name="Schulman A.H."/>
            <person name="Timko M.P."/>
            <person name="dePamphilis C.W."/>
            <person name="Choi D."/>
            <person name="Shirasu K."/>
        </authorList>
    </citation>
    <scope>NUCLEOTIDE SEQUENCE [LARGE SCALE GENOMIC DNA]</scope>
    <source>
        <strain evidence="3">cv. UVA1</strain>
    </source>
</reference>
<gene>
    <name evidence="2" type="ORF">STAS_10868</name>
</gene>
<evidence type="ECO:0000313" key="2">
    <source>
        <dbReference type="EMBL" id="GER34628.1"/>
    </source>
</evidence>
<proteinExistence type="predicted"/>
<feature type="region of interest" description="Disordered" evidence="1">
    <location>
        <begin position="44"/>
        <end position="74"/>
    </location>
</feature>
<organism evidence="2 3">
    <name type="scientific">Striga asiatica</name>
    <name type="common">Asiatic witchweed</name>
    <name type="synonym">Buchnera asiatica</name>
    <dbReference type="NCBI Taxonomy" id="4170"/>
    <lineage>
        <taxon>Eukaryota</taxon>
        <taxon>Viridiplantae</taxon>
        <taxon>Streptophyta</taxon>
        <taxon>Embryophyta</taxon>
        <taxon>Tracheophyta</taxon>
        <taxon>Spermatophyta</taxon>
        <taxon>Magnoliopsida</taxon>
        <taxon>eudicotyledons</taxon>
        <taxon>Gunneridae</taxon>
        <taxon>Pentapetalae</taxon>
        <taxon>asterids</taxon>
        <taxon>lamiids</taxon>
        <taxon>Lamiales</taxon>
        <taxon>Orobanchaceae</taxon>
        <taxon>Buchnereae</taxon>
        <taxon>Striga</taxon>
    </lineage>
</organism>
<comment type="caution">
    <text evidence="2">The sequence shown here is derived from an EMBL/GenBank/DDBJ whole genome shotgun (WGS) entry which is preliminary data.</text>
</comment>
<sequence length="204" mass="22928">MVVLSARRTTCHARRHSICSHIPGNVVKINARIAFSSIRLQSRRQGRFSSKDQQTLDEVVDNPEDKDKDNLPHANDIIGLQPGIVQTDLGMDGSQAPVRIGRRECHDGIEVGLALPRLLEYARWGRQSRRPPVERGLLWLVSTKLLQLLLASSPSPFAFGIGLELEMPIQKTPRFKFDIADAHRTDALLNSYRNLKYLTISVTT</sequence>
<dbReference type="AlphaFoldDB" id="A0A5A7PPQ0"/>
<keyword evidence="3" id="KW-1185">Reference proteome</keyword>
<evidence type="ECO:0000256" key="1">
    <source>
        <dbReference type="SAM" id="MobiDB-lite"/>
    </source>
</evidence>
<dbReference type="EMBL" id="BKCP01004927">
    <property type="protein sequence ID" value="GER34628.1"/>
    <property type="molecule type" value="Genomic_DNA"/>
</dbReference>